<dbReference type="RefSeq" id="WP_182515880.1">
    <property type="nucleotide sequence ID" value="NZ_JACGXP010000002.1"/>
</dbReference>
<protein>
    <submittedName>
        <fullName evidence="2">Uncharacterized protein</fullName>
    </submittedName>
</protein>
<reference evidence="2 3" key="1">
    <citation type="submission" date="2020-07" db="EMBL/GenBank/DDBJ databases">
        <title>Above-ground endophytic microbial communities from plants in different locations in the United States.</title>
        <authorList>
            <person name="Frank C."/>
        </authorList>
    </citation>
    <scope>NUCLEOTIDE SEQUENCE [LARGE SCALE GENOMIC DNA]</scope>
    <source>
        <strain evidence="2 3">WPL5_2</strain>
    </source>
</reference>
<dbReference type="AlphaFoldDB" id="A0AAW3T787"/>
<name>A0AAW3T787_9MICO</name>
<evidence type="ECO:0000313" key="2">
    <source>
        <dbReference type="EMBL" id="MBA8990529.1"/>
    </source>
</evidence>
<feature type="transmembrane region" description="Helical" evidence="1">
    <location>
        <begin position="44"/>
        <end position="66"/>
    </location>
</feature>
<keyword evidence="1" id="KW-0472">Membrane</keyword>
<sequence length="185" mass="19282">MIPVSTRSHPSAAVRYPREIAAAVTLPAACAALVAPGRGPLPRAASIAVLTACGALAPRFALVAFLTAADHRDPRTVTAFDPFRDPTPPALCGFGPEPDRGRLRTAGDRCADAWRSWRAEDLSADTAAGAAGALALASWCSWALGSAARAQTRAQYALDTRADDPLAALVLRSVRAGSGPAWERR</sequence>
<dbReference type="Proteomes" id="UP000590225">
    <property type="component" value="Unassembled WGS sequence"/>
</dbReference>
<organism evidence="2 3">
    <name type="scientific">Curtobacterium pusillum</name>
    <dbReference type="NCBI Taxonomy" id="69373"/>
    <lineage>
        <taxon>Bacteria</taxon>
        <taxon>Bacillati</taxon>
        <taxon>Actinomycetota</taxon>
        <taxon>Actinomycetes</taxon>
        <taxon>Micrococcales</taxon>
        <taxon>Microbacteriaceae</taxon>
        <taxon>Curtobacterium</taxon>
    </lineage>
</organism>
<feature type="transmembrane region" description="Helical" evidence="1">
    <location>
        <begin position="20"/>
        <end position="38"/>
    </location>
</feature>
<dbReference type="EMBL" id="JACGXP010000002">
    <property type="protein sequence ID" value="MBA8990529.1"/>
    <property type="molecule type" value="Genomic_DNA"/>
</dbReference>
<keyword evidence="1" id="KW-1133">Transmembrane helix</keyword>
<keyword evidence="1" id="KW-0812">Transmembrane</keyword>
<gene>
    <name evidence="2" type="ORF">FHW23_001775</name>
</gene>
<evidence type="ECO:0000256" key="1">
    <source>
        <dbReference type="SAM" id="Phobius"/>
    </source>
</evidence>
<accession>A0AAW3T787</accession>
<proteinExistence type="predicted"/>
<comment type="caution">
    <text evidence="2">The sequence shown here is derived from an EMBL/GenBank/DDBJ whole genome shotgun (WGS) entry which is preliminary data.</text>
</comment>
<evidence type="ECO:0000313" key="3">
    <source>
        <dbReference type="Proteomes" id="UP000590225"/>
    </source>
</evidence>